<dbReference type="AlphaFoldDB" id="A0A0F8Z268"/>
<keyword evidence="1" id="KW-1133">Transmembrane helix</keyword>
<evidence type="ECO:0000256" key="1">
    <source>
        <dbReference type="SAM" id="Phobius"/>
    </source>
</evidence>
<name>A0A0F8Z268_9ZZZZ</name>
<comment type="caution">
    <text evidence="2">The sequence shown here is derived from an EMBL/GenBank/DDBJ whole genome shotgun (WGS) entry which is preliminary data.</text>
</comment>
<accession>A0A0F8Z268</accession>
<keyword evidence="1" id="KW-0812">Transmembrane</keyword>
<proteinExistence type="predicted"/>
<keyword evidence="1" id="KW-0472">Membrane</keyword>
<protein>
    <submittedName>
        <fullName evidence="2">Uncharacterized protein</fullName>
    </submittedName>
</protein>
<feature type="transmembrane region" description="Helical" evidence="1">
    <location>
        <begin position="24"/>
        <end position="45"/>
    </location>
</feature>
<reference evidence="2" key="1">
    <citation type="journal article" date="2015" name="Nature">
        <title>Complex archaea that bridge the gap between prokaryotes and eukaryotes.</title>
        <authorList>
            <person name="Spang A."/>
            <person name="Saw J.H."/>
            <person name="Jorgensen S.L."/>
            <person name="Zaremba-Niedzwiedzka K."/>
            <person name="Martijn J."/>
            <person name="Lind A.E."/>
            <person name="van Eijk R."/>
            <person name="Schleper C."/>
            <person name="Guy L."/>
            <person name="Ettema T.J."/>
        </authorList>
    </citation>
    <scope>NUCLEOTIDE SEQUENCE</scope>
</reference>
<dbReference type="EMBL" id="LAZR01062932">
    <property type="protein sequence ID" value="KKK60509.1"/>
    <property type="molecule type" value="Genomic_DNA"/>
</dbReference>
<sequence>MVYDLLAYGNHWPSYYNVPYDDDFNPFSCLSLFLLIVYCVIQIAGSKGREDKHPSVNDSKADENDQDMLMRKGVMYRDGDRLADQDTGGE</sequence>
<gene>
    <name evidence="2" type="ORF">LCGC14_3023650</name>
</gene>
<evidence type="ECO:0000313" key="2">
    <source>
        <dbReference type="EMBL" id="KKK60509.1"/>
    </source>
</evidence>
<organism evidence="2">
    <name type="scientific">marine sediment metagenome</name>
    <dbReference type="NCBI Taxonomy" id="412755"/>
    <lineage>
        <taxon>unclassified sequences</taxon>
        <taxon>metagenomes</taxon>
        <taxon>ecological metagenomes</taxon>
    </lineage>
</organism>